<keyword evidence="3" id="KW-1185">Reference proteome</keyword>
<name>A0ABD1TK49_9LAMI</name>
<sequence>MNLICGLVLTNEVYSTLEGFDGKFAKEEANSKKLSKDLKVMSLEKAQLESDKRFLQVRLDSLVAKKHVEKAQKLAGERAFATETIMAADNSTLEAMATNKHKLLAEVKEEIERVKADRFDAEA</sequence>
<evidence type="ECO:0000313" key="3">
    <source>
        <dbReference type="Proteomes" id="UP001604336"/>
    </source>
</evidence>
<dbReference type="EMBL" id="JBFOLK010000005">
    <property type="protein sequence ID" value="KAL2513094.1"/>
    <property type="molecule type" value="Genomic_DNA"/>
</dbReference>
<evidence type="ECO:0000313" key="2">
    <source>
        <dbReference type="EMBL" id="KAL2513094.1"/>
    </source>
</evidence>
<accession>A0ABD1TK49</accession>
<proteinExistence type="predicted"/>
<dbReference type="AlphaFoldDB" id="A0ABD1TK49"/>
<reference evidence="3" key="1">
    <citation type="submission" date="2024-07" db="EMBL/GenBank/DDBJ databases">
        <title>Two chromosome-level genome assemblies of Korean endemic species Abeliophyllum distichum and Forsythia ovata (Oleaceae).</title>
        <authorList>
            <person name="Jang H."/>
        </authorList>
    </citation>
    <scope>NUCLEOTIDE SEQUENCE [LARGE SCALE GENOMIC DNA]</scope>
</reference>
<protein>
    <submittedName>
        <fullName evidence="2">Uncharacterized protein</fullName>
    </submittedName>
</protein>
<dbReference type="Proteomes" id="UP001604336">
    <property type="component" value="Unassembled WGS sequence"/>
</dbReference>
<comment type="caution">
    <text evidence="2">The sequence shown here is derived from an EMBL/GenBank/DDBJ whole genome shotgun (WGS) entry which is preliminary data.</text>
</comment>
<evidence type="ECO:0000256" key="1">
    <source>
        <dbReference type="SAM" id="Coils"/>
    </source>
</evidence>
<feature type="coiled-coil region" evidence="1">
    <location>
        <begin position="31"/>
        <end position="65"/>
    </location>
</feature>
<keyword evidence="1" id="KW-0175">Coiled coil</keyword>
<organism evidence="2 3">
    <name type="scientific">Abeliophyllum distichum</name>
    <dbReference type="NCBI Taxonomy" id="126358"/>
    <lineage>
        <taxon>Eukaryota</taxon>
        <taxon>Viridiplantae</taxon>
        <taxon>Streptophyta</taxon>
        <taxon>Embryophyta</taxon>
        <taxon>Tracheophyta</taxon>
        <taxon>Spermatophyta</taxon>
        <taxon>Magnoliopsida</taxon>
        <taxon>eudicotyledons</taxon>
        <taxon>Gunneridae</taxon>
        <taxon>Pentapetalae</taxon>
        <taxon>asterids</taxon>
        <taxon>lamiids</taxon>
        <taxon>Lamiales</taxon>
        <taxon>Oleaceae</taxon>
        <taxon>Forsythieae</taxon>
        <taxon>Abeliophyllum</taxon>
    </lineage>
</organism>
<gene>
    <name evidence="2" type="ORF">Adt_18694</name>
</gene>